<dbReference type="EMBL" id="PYAL01000007">
    <property type="protein sequence ID" value="RXN85280.1"/>
    <property type="molecule type" value="Genomic_DNA"/>
</dbReference>
<dbReference type="InterPro" id="IPR042100">
    <property type="entry name" value="Bug_dom1"/>
</dbReference>
<dbReference type="AlphaFoldDB" id="A0A4Q1HF79"/>
<dbReference type="Gene3D" id="3.40.190.10">
    <property type="entry name" value="Periplasmic binding protein-like II"/>
    <property type="match status" value="1"/>
</dbReference>
<gene>
    <name evidence="3" type="ORF">C7R54_22580</name>
</gene>
<dbReference type="SUPFAM" id="SSF53850">
    <property type="entry name" value="Periplasmic binding protein-like II"/>
    <property type="match status" value="1"/>
</dbReference>
<feature type="signal peptide" evidence="2">
    <location>
        <begin position="1"/>
        <end position="49"/>
    </location>
</feature>
<accession>A0A4Q1HF79</accession>
<comment type="similarity">
    <text evidence="1">Belongs to the UPF0065 (bug) family.</text>
</comment>
<comment type="caution">
    <text evidence="3">The sequence shown here is derived from an EMBL/GenBank/DDBJ whole genome shotgun (WGS) entry which is preliminary data.</text>
</comment>
<feature type="chain" id="PRO_5020299967" evidence="2">
    <location>
        <begin position="50"/>
        <end position="352"/>
    </location>
</feature>
<dbReference type="PANTHER" id="PTHR42928:SF5">
    <property type="entry name" value="BLR1237 PROTEIN"/>
    <property type="match status" value="1"/>
</dbReference>
<dbReference type="Gene3D" id="3.40.190.150">
    <property type="entry name" value="Bordetella uptake gene, domain 1"/>
    <property type="match status" value="1"/>
</dbReference>
<organism evidence="3 4">
    <name type="scientific">Achromobacter aloeverae</name>
    <dbReference type="NCBI Taxonomy" id="1750518"/>
    <lineage>
        <taxon>Bacteria</taxon>
        <taxon>Pseudomonadati</taxon>
        <taxon>Pseudomonadota</taxon>
        <taxon>Betaproteobacteria</taxon>
        <taxon>Burkholderiales</taxon>
        <taxon>Alcaligenaceae</taxon>
        <taxon>Achromobacter</taxon>
    </lineage>
</organism>
<keyword evidence="4" id="KW-1185">Reference proteome</keyword>
<protein>
    <submittedName>
        <fullName evidence="3">LacI family transcriptional regulator</fullName>
    </submittedName>
</protein>
<name>A0A4Q1HF79_9BURK</name>
<evidence type="ECO:0000313" key="3">
    <source>
        <dbReference type="EMBL" id="RXN85280.1"/>
    </source>
</evidence>
<dbReference type="CDD" id="cd07012">
    <property type="entry name" value="PBP2_Bug_TTT"/>
    <property type="match status" value="1"/>
</dbReference>
<evidence type="ECO:0000313" key="4">
    <source>
        <dbReference type="Proteomes" id="UP000290849"/>
    </source>
</evidence>
<dbReference type="Proteomes" id="UP000290849">
    <property type="component" value="Unassembled WGS sequence"/>
</dbReference>
<keyword evidence="2" id="KW-0732">Signal</keyword>
<dbReference type="PANTHER" id="PTHR42928">
    <property type="entry name" value="TRICARBOXYLATE-BINDING PROTEIN"/>
    <property type="match status" value="1"/>
</dbReference>
<proteinExistence type="inferred from homology"/>
<evidence type="ECO:0000256" key="2">
    <source>
        <dbReference type="SAM" id="SignalP"/>
    </source>
</evidence>
<reference evidence="3 4" key="1">
    <citation type="journal article" date="2017" name="Int. J. Syst. Evol. Microbiol.">
        <title>Achromobacter aloeverae sp. nov., isolated from the root of Aloe vera (L.) Burm.f.</title>
        <authorList>
            <person name="Kuncharoen N."/>
            <person name="Muramatsu Y."/>
            <person name="Shibata C."/>
            <person name="Kamakura Y."/>
            <person name="Nakagawa Y."/>
            <person name="Tanasupawat S."/>
        </authorList>
    </citation>
    <scope>NUCLEOTIDE SEQUENCE [LARGE SCALE GENOMIC DNA]</scope>
    <source>
        <strain evidence="3 4">AVA-1</strain>
    </source>
</reference>
<evidence type="ECO:0000256" key="1">
    <source>
        <dbReference type="ARBA" id="ARBA00006987"/>
    </source>
</evidence>
<dbReference type="PIRSF" id="PIRSF017082">
    <property type="entry name" value="YflP"/>
    <property type="match status" value="1"/>
</dbReference>
<dbReference type="Pfam" id="PF03401">
    <property type="entry name" value="TctC"/>
    <property type="match status" value="1"/>
</dbReference>
<sequence length="352" mass="36736">MMNEAKARRQYKCDHPRGRLRGRGVSILMAALSLLLPLACACAAGAARAGGYPSAPITVIVPTSAGGGMDLMARVVSMKMGQLLKTSFVVENVPGANGIIGAARVANAAPDGYTILLGQTSQMVINPYLYSNVSYDTFKSFVPVVRLSNAPNVVVVPNESPFHSLTDIVAAARKANAQGKSLNLATPGSGTVSHLTSVLFQQAARIEFSHIPYKGASSAITDTIAGRDDLMMSSIPTSFGQIKAGQLRAVAVSADKRSTSLPDVPTIAEAGYPGFNAGTWYGFFVPAKTPPHIVDLLNKAANEALQSPDVVKTIQSDGGDVIGGTSQAFMAVLEEDAAKWSKAVKESGAKVD</sequence>
<dbReference type="InterPro" id="IPR005064">
    <property type="entry name" value="BUG"/>
</dbReference>